<accession>A0ABD7SRP9</accession>
<sequence length="60" mass="6756">MEMLDGLKNGISSVSNQTCMIAQGLECFGMVSLRDSYQNWLKLGKPIAAVQFNWIEFVKN</sequence>
<dbReference type="EMBL" id="VSIJ01000005">
    <property type="protein sequence ID" value="TXX67153.1"/>
    <property type="molecule type" value="Genomic_DNA"/>
</dbReference>
<evidence type="ECO:0000313" key="2">
    <source>
        <dbReference type="Proteomes" id="UP000323819"/>
    </source>
</evidence>
<comment type="caution">
    <text evidence="1">The sequence shown here is derived from an EMBL/GenBank/DDBJ whole genome shotgun (WGS) entry which is preliminary data.</text>
</comment>
<protein>
    <submittedName>
        <fullName evidence="1">Uncharacterized protein</fullName>
    </submittedName>
</protein>
<gene>
    <name evidence="1" type="ORF">FXF03_00880</name>
</gene>
<dbReference type="RefSeq" id="WP_148521280.1">
    <property type="nucleotide sequence ID" value="NZ_VSIJ01000005.1"/>
</dbReference>
<evidence type="ECO:0000313" key="1">
    <source>
        <dbReference type="EMBL" id="TXX67153.1"/>
    </source>
</evidence>
<dbReference type="Proteomes" id="UP000323819">
    <property type="component" value="Unassembled WGS sequence"/>
</dbReference>
<name>A0ABD7SRP9_VIBCL</name>
<reference evidence="1 2" key="1">
    <citation type="submission" date="2019-06" db="EMBL/GenBank/DDBJ databases">
        <title>Vibrio cholerae phylogeny based on whole-genome sequencing reveals genetic diversity and population strucutre.</title>
        <authorList>
            <person name="Zhiqiu Y."/>
            <person name="Bin L."/>
            <person name="Lingyan J."/>
        </authorList>
    </citation>
    <scope>NUCLEOTIDE SEQUENCE [LARGE SCALE GENOMIC DNA]</scope>
    <source>
        <strain evidence="1 2">N2814</strain>
    </source>
</reference>
<proteinExistence type="predicted"/>
<organism evidence="1 2">
    <name type="scientific">Vibrio cholerae</name>
    <dbReference type="NCBI Taxonomy" id="666"/>
    <lineage>
        <taxon>Bacteria</taxon>
        <taxon>Pseudomonadati</taxon>
        <taxon>Pseudomonadota</taxon>
        <taxon>Gammaproteobacteria</taxon>
        <taxon>Vibrionales</taxon>
        <taxon>Vibrionaceae</taxon>
        <taxon>Vibrio</taxon>
    </lineage>
</organism>
<dbReference type="AlphaFoldDB" id="A0ABD7SRP9"/>